<organism evidence="1 2">
    <name type="scientific">Pisolithus tinctorius Marx 270</name>
    <dbReference type="NCBI Taxonomy" id="870435"/>
    <lineage>
        <taxon>Eukaryota</taxon>
        <taxon>Fungi</taxon>
        <taxon>Dikarya</taxon>
        <taxon>Basidiomycota</taxon>
        <taxon>Agaricomycotina</taxon>
        <taxon>Agaricomycetes</taxon>
        <taxon>Agaricomycetidae</taxon>
        <taxon>Boletales</taxon>
        <taxon>Sclerodermatineae</taxon>
        <taxon>Pisolithaceae</taxon>
        <taxon>Pisolithus</taxon>
    </lineage>
</organism>
<reference evidence="2" key="2">
    <citation type="submission" date="2015-01" db="EMBL/GenBank/DDBJ databases">
        <title>Evolutionary Origins and Diversification of the Mycorrhizal Mutualists.</title>
        <authorList>
            <consortium name="DOE Joint Genome Institute"/>
            <consortium name="Mycorrhizal Genomics Consortium"/>
            <person name="Kohler A."/>
            <person name="Kuo A."/>
            <person name="Nagy L.G."/>
            <person name="Floudas D."/>
            <person name="Copeland A."/>
            <person name="Barry K.W."/>
            <person name="Cichocki N."/>
            <person name="Veneault-Fourrey C."/>
            <person name="LaButti K."/>
            <person name="Lindquist E.A."/>
            <person name="Lipzen A."/>
            <person name="Lundell T."/>
            <person name="Morin E."/>
            <person name="Murat C."/>
            <person name="Riley R."/>
            <person name="Ohm R."/>
            <person name="Sun H."/>
            <person name="Tunlid A."/>
            <person name="Henrissat B."/>
            <person name="Grigoriev I.V."/>
            <person name="Hibbett D.S."/>
            <person name="Martin F."/>
        </authorList>
    </citation>
    <scope>NUCLEOTIDE SEQUENCE [LARGE SCALE GENOMIC DNA]</scope>
    <source>
        <strain evidence="2">Marx 270</strain>
    </source>
</reference>
<reference evidence="1 2" key="1">
    <citation type="submission" date="2014-04" db="EMBL/GenBank/DDBJ databases">
        <authorList>
            <consortium name="DOE Joint Genome Institute"/>
            <person name="Kuo A."/>
            <person name="Kohler A."/>
            <person name="Costa M.D."/>
            <person name="Nagy L.G."/>
            <person name="Floudas D."/>
            <person name="Copeland A."/>
            <person name="Barry K.W."/>
            <person name="Cichocki N."/>
            <person name="Veneault-Fourrey C."/>
            <person name="LaButti K."/>
            <person name="Lindquist E.A."/>
            <person name="Lipzen A."/>
            <person name="Lundell T."/>
            <person name="Morin E."/>
            <person name="Murat C."/>
            <person name="Sun H."/>
            <person name="Tunlid A."/>
            <person name="Henrissat B."/>
            <person name="Grigoriev I.V."/>
            <person name="Hibbett D.S."/>
            <person name="Martin F."/>
            <person name="Nordberg H.P."/>
            <person name="Cantor M.N."/>
            <person name="Hua S.X."/>
        </authorList>
    </citation>
    <scope>NUCLEOTIDE SEQUENCE [LARGE SCALE GENOMIC DNA]</scope>
    <source>
        <strain evidence="1 2">Marx 270</strain>
    </source>
</reference>
<accession>A0A0C3NAK2</accession>
<sequence length="76" mass="8466">MAGIPSEYHLEVISALIIIVSPTGTCLPKQRDIFPIFLLQTADGRNVHIKTTSNWTSKYTQVVLSEGTDLDRLITH</sequence>
<protein>
    <submittedName>
        <fullName evidence="1">Uncharacterized protein</fullName>
    </submittedName>
</protein>
<dbReference type="EMBL" id="KN832287">
    <property type="protein sequence ID" value="KIN92945.1"/>
    <property type="molecule type" value="Genomic_DNA"/>
</dbReference>
<evidence type="ECO:0000313" key="1">
    <source>
        <dbReference type="EMBL" id="KIN92945.1"/>
    </source>
</evidence>
<name>A0A0C3NAK2_PISTI</name>
<proteinExistence type="predicted"/>
<evidence type="ECO:0000313" key="2">
    <source>
        <dbReference type="Proteomes" id="UP000054217"/>
    </source>
</evidence>
<keyword evidence="2" id="KW-1185">Reference proteome</keyword>
<gene>
    <name evidence="1" type="ORF">M404DRAFT_36564</name>
</gene>
<dbReference type="InParanoid" id="A0A0C3NAK2"/>
<dbReference type="AlphaFoldDB" id="A0A0C3NAK2"/>
<dbReference type="Proteomes" id="UP000054217">
    <property type="component" value="Unassembled WGS sequence"/>
</dbReference>
<dbReference type="HOGENOM" id="CLU_2655494_0_0_1"/>